<dbReference type="PANTHER" id="PTHR43401:SF2">
    <property type="entry name" value="L-THREONINE 3-DEHYDROGENASE"/>
    <property type="match status" value="1"/>
</dbReference>
<dbReference type="InterPro" id="IPR013149">
    <property type="entry name" value="ADH-like_C"/>
</dbReference>
<evidence type="ECO:0000313" key="7">
    <source>
        <dbReference type="EMBL" id="ETX00665.1"/>
    </source>
</evidence>
<dbReference type="SUPFAM" id="SSF51735">
    <property type="entry name" value="NAD(P)-binding Rossmann-fold domains"/>
    <property type="match status" value="1"/>
</dbReference>
<dbReference type="InterPro" id="IPR013154">
    <property type="entry name" value="ADH-like_N"/>
</dbReference>
<protein>
    <recommendedName>
        <fullName evidence="9">Enoyl reductase (ER) domain-containing protein</fullName>
    </recommendedName>
</protein>
<keyword evidence="8" id="KW-1185">Reference proteome</keyword>
<dbReference type="InterPro" id="IPR002328">
    <property type="entry name" value="ADH_Zn_CS"/>
</dbReference>
<dbReference type="InterPro" id="IPR011032">
    <property type="entry name" value="GroES-like_sf"/>
</dbReference>
<dbReference type="SUPFAM" id="SSF50129">
    <property type="entry name" value="GroES-like"/>
    <property type="match status" value="1"/>
</dbReference>
<dbReference type="AlphaFoldDB" id="W4LRZ2"/>
<evidence type="ECO:0000259" key="5">
    <source>
        <dbReference type="Pfam" id="PF00107"/>
    </source>
</evidence>
<keyword evidence="2 4" id="KW-0862">Zinc</keyword>
<keyword evidence="1 4" id="KW-0479">Metal-binding</keyword>
<feature type="domain" description="Alcohol dehydrogenase-like C-terminal" evidence="5">
    <location>
        <begin position="179"/>
        <end position="304"/>
    </location>
</feature>
<dbReference type="PANTHER" id="PTHR43401">
    <property type="entry name" value="L-THREONINE 3-DEHYDROGENASE"/>
    <property type="match status" value="1"/>
</dbReference>
<feature type="domain" description="Alcohol dehydrogenase-like N-terminal" evidence="6">
    <location>
        <begin position="24"/>
        <end position="140"/>
    </location>
</feature>
<evidence type="ECO:0000256" key="4">
    <source>
        <dbReference type="RuleBase" id="RU361277"/>
    </source>
</evidence>
<name>W4LRZ2_ENTF1</name>
<comment type="similarity">
    <text evidence="4">Belongs to the zinc-containing alcohol dehydrogenase family.</text>
</comment>
<dbReference type="InterPro" id="IPR036291">
    <property type="entry name" value="NAD(P)-bd_dom_sf"/>
</dbReference>
<dbReference type="Pfam" id="PF08240">
    <property type="entry name" value="ADH_N"/>
    <property type="match status" value="1"/>
</dbReference>
<reference evidence="7 8" key="1">
    <citation type="journal article" date="2014" name="Nature">
        <title>An environmental bacterial taxon with a large and distinct metabolic repertoire.</title>
        <authorList>
            <person name="Wilson M.C."/>
            <person name="Mori T."/>
            <person name="Ruckert C."/>
            <person name="Uria A.R."/>
            <person name="Helf M.J."/>
            <person name="Takada K."/>
            <person name="Gernert C."/>
            <person name="Steffens U.A."/>
            <person name="Heycke N."/>
            <person name="Schmitt S."/>
            <person name="Rinke C."/>
            <person name="Helfrich E.J."/>
            <person name="Brachmann A.O."/>
            <person name="Gurgui C."/>
            <person name="Wakimoto T."/>
            <person name="Kracht M."/>
            <person name="Crusemann M."/>
            <person name="Hentschel U."/>
            <person name="Abe I."/>
            <person name="Matsunaga S."/>
            <person name="Kalinowski J."/>
            <person name="Takeyama H."/>
            <person name="Piel J."/>
        </authorList>
    </citation>
    <scope>NUCLEOTIDE SEQUENCE [LARGE SCALE GENOMIC DNA]</scope>
    <source>
        <strain evidence="8">TSY1</strain>
    </source>
</reference>
<sequence length="348" mass="36549">MKAAVFKAPGAPLAVETVADPQPGPQELLISVGACGVCGTDLHWTENRDTSGGWRELRAGGILGHEFAGEVVEVGRDVKDRFRPGDSVCALPFIGCGRCAACMAGRVYRCAEVDTRASTTLPGAYAEYARVGSAETVRLPAGVDHRTGALVEPLAVGLAAAERARFSSGASVLIMGAGPVGLSVAMWCRFLGARHVVVSDLVPSRAERSADFGATDSIDASREVVAERMQQIAGGPPDVVFECVGVPGTLQLAVEHVANDGCVVVAGLCMGADSFSPAIAVVKAIDLRFTMCYEKRHFEIIVDHLDRGRIDVSQLVTDTVGFGAFPAKFEQLKRAGDDLKVLLNPSLA</sequence>
<evidence type="ECO:0000256" key="3">
    <source>
        <dbReference type="ARBA" id="ARBA00023002"/>
    </source>
</evidence>
<accession>W4LRZ2</accession>
<dbReference type="Pfam" id="PF00107">
    <property type="entry name" value="ADH_zinc_N"/>
    <property type="match status" value="1"/>
</dbReference>
<dbReference type="PROSITE" id="PS00059">
    <property type="entry name" value="ADH_ZINC"/>
    <property type="match status" value="1"/>
</dbReference>
<comment type="caution">
    <text evidence="7">The sequence shown here is derived from an EMBL/GenBank/DDBJ whole genome shotgun (WGS) entry which is preliminary data.</text>
</comment>
<evidence type="ECO:0000256" key="2">
    <source>
        <dbReference type="ARBA" id="ARBA00022833"/>
    </source>
</evidence>
<dbReference type="GO" id="GO:0008270">
    <property type="term" value="F:zinc ion binding"/>
    <property type="evidence" value="ECO:0007669"/>
    <property type="project" value="InterPro"/>
</dbReference>
<evidence type="ECO:0008006" key="9">
    <source>
        <dbReference type="Google" id="ProtNLM"/>
    </source>
</evidence>
<dbReference type="EMBL" id="AZHW01000317">
    <property type="protein sequence ID" value="ETX00665.1"/>
    <property type="molecule type" value="Genomic_DNA"/>
</dbReference>
<evidence type="ECO:0000313" key="8">
    <source>
        <dbReference type="Proteomes" id="UP000019141"/>
    </source>
</evidence>
<evidence type="ECO:0000256" key="1">
    <source>
        <dbReference type="ARBA" id="ARBA00022723"/>
    </source>
</evidence>
<evidence type="ECO:0000259" key="6">
    <source>
        <dbReference type="Pfam" id="PF08240"/>
    </source>
</evidence>
<comment type="cofactor">
    <cofactor evidence="4">
        <name>Zn(2+)</name>
        <dbReference type="ChEBI" id="CHEBI:29105"/>
    </cofactor>
</comment>
<dbReference type="GO" id="GO:0016491">
    <property type="term" value="F:oxidoreductase activity"/>
    <property type="evidence" value="ECO:0007669"/>
    <property type="project" value="UniProtKB-KW"/>
</dbReference>
<organism evidence="7 8">
    <name type="scientific">Entotheonella factor</name>
    <dbReference type="NCBI Taxonomy" id="1429438"/>
    <lineage>
        <taxon>Bacteria</taxon>
        <taxon>Pseudomonadati</taxon>
        <taxon>Nitrospinota/Tectimicrobiota group</taxon>
        <taxon>Candidatus Tectimicrobiota</taxon>
        <taxon>Candidatus Entotheonellia</taxon>
        <taxon>Candidatus Entotheonellales</taxon>
        <taxon>Candidatus Entotheonellaceae</taxon>
        <taxon>Candidatus Entotheonella</taxon>
    </lineage>
</organism>
<dbReference type="PATRIC" id="fig|1429438.4.peg.2121"/>
<keyword evidence="3" id="KW-0560">Oxidoreductase</keyword>
<dbReference type="Gene3D" id="3.40.50.720">
    <property type="entry name" value="NAD(P)-binding Rossmann-like Domain"/>
    <property type="match status" value="1"/>
</dbReference>
<dbReference type="InterPro" id="IPR050129">
    <property type="entry name" value="Zn_alcohol_dh"/>
</dbReference>
<dbReference type="HOGENOM" id="CLU_026673_11_5_7"/>
<proteinExistence type="inferred from homology"/>
<dbReference type="Gene3D" id="3.90.180.10">
    <property type="entry name" value="Medium-chain alcohol dehydrogenases, catalytic domain"/>
    <property type="match status" value="1"/>
</dbReference>
<dbReference type="Proteomes" id="UP000019141">
    <property type="component" value="Unassembled WGS sequence"/>
</dbReference>
<gene>
    <name evidence="7" type="ORF">ETSY1_10395</name>
</gene>